<dbReference type="EMBL" id="CP094669">
    <property type="protein sequence ID" value="UOG75164.1"/>
    <property type="molecule type" value="Genomic_DNA"/>
</dbReference>
<protein>
    <recommendedName>
        <fullName evidence="3">Bacterial surface antigen (D15) domain-containing protein</fullName>
    </recommendedName>
</protein>
<proteinExistence type="predicted"/>
<dbReference type="Proteomes" id="UP000831113">
    <property type="component" value="Chromosome"/>
</dbReference>
<evidence type="ECO:0008006" key="3">
    <source>
        <dbReference type="Google" id="ProtNLM"/>
    </source>
</evidence>
<gene>
    <name evidence="1" type="ORF">MTX78_00865</name>
</gene>
<sequence>MPTARNLRRGEGYVQQTDGILLGVSYGITDYFSMGALFSVYPALPVRSQFLLLTPKFSTSLSEKWHVGGGVLYTRIPKLDEEFQAINTGIGYGVATYGSADNNVSAGLGYGIGKAGIDKTPVLHYGAQKRISRGWSLVIENFLLINDDPGTLGLFGARYTTRRFGLGLGGIYALPFGATEDAFVVGPVYLDFVLRFGKGSRYTSRRSAPE</sequence>
<evidence type="ECO:0000313" key="1">
    <source>
        <dbReference type="EMBL" id="UOG75164.1"/>
    </source>
</evidence>
<evidence type="ECO:0000313" key="2">
    <source>
        <dbReference type="Proteomes" id="UP000831113"/>
    </source>
</evidence>
<dbReference type="RefSeq" id="WP_243799044.1">
    <property type="nucleotide sequence ID" value="NZ_CP094669.1"/>
</dbReference>
<keyword evidence="2" id="KW-1185">Reference proteome</keyword>
<name>A0ABY4D1R0_9BACT</name>
<reference evidence="1 2" key="1">
    <citation type="submission" date="2022-03" db="EMBL/GenBank/DDBJ databases">
        <title>Hymenobactersp. isolated from the air.</title>
        <authorList>
            <person name="Won M."/>
            <person name="Kwon S.-W."/>
        </authorList>
    </citation>
    <scope>NUCLEOTIDE SEQUENCE [LARGE SCALE GENOMIC DNA]</scope>
    <source>
        <strain evidence="1 2">KACC 21982</strain>
    </source>
</reference>
<organism evidence="1 2">
    <name type="scientific">Hymenobacter tibetensis</name>
    <dbReference type="NCBI Taxonomy" id="497967"/>
    <lineage>
        <taxon>Bacteria</taxon>
        <taxon>Pseudomonadati</taxon>
        <taxon>Bacteroidota</taxon>
        <taxon>Cytophagia</taxon>
        <taxon>Cytophagales</taxon>
        <taxon>Hymenobacteraceae</taxon>
        <taxon>Hymenobacter</taxon>
    </lineage>
</organism>
<accession>A0ABY4D1R0</accession>